<dbReference type="SUPFAM" id="SSF51445">
    <property type="entry name" value="(Trans)glycosidases"/>
    <property type="match status" value="1"/>
</dbReference>
<dbReference type="InterPro" id="IPR017853">
    <property type="entry name" value="GH"/>
</dbReference>
<dbReference type="Proteomes" id="UP000824150">
    <property type="component" value="Unassembled WGS sequence"/>
</dbReference>
<dbReference type="SMART" id="SM01065">
    <property type="entry name" value="CBM_2"/>
    <property type="match status" value="1"/>
</dbReference>
<dbReference type="InterPro" id="IPR013783">
    <property type="entry name" value="Ig-like_fold"/>
</dbReference>
<dbReference type="InterPro" id="IPR003385">
    <property type="entry name" value="Glyco_hydro_77"/>
</dbReference>
<dbReference type="GO" id="GO:0005737">
    <property type="term" value="C:cytoplasm"/>
    <property type="evidence" value="ECO:0007669"/>
    <property type="project" value="UniProtKB-SubCell"/>
</dbReference>
<evidence type="ECO:0000256" key="10">
    <source>
        <dbReference type="ARBA" id="ARBA00031423"/>
    </source>
</evidence>
<evidence type="ECO:0000256" key="7">
    <source>
        <dbReference type="ARBA" id="ARBA00022676"/>
    </source>
</evidence>
<evidence type="ECO:0000256" key="1">
    <source>
        <dbReference type="ARBA" id="ARBA00000439"/>
    </source>
</evidence>
<dbReference type="EC" id="2.4.1.25" evidence="4"/>
<comment type="catalytic activity">
    <reaction evidence="1">
        <text>Transfers a segment of a (1-&gt;4)-alpha-D-glucan to a new position in an acceptor, which may be glucose or a (1-&gt;4)-alpha-D-glucan.</text>
        <dbReference type="EC" id="2.4.1.25"/>
    </reaction>
</comment>
<dbReference type="Gene3D" id="3.20.20.80">
    <property type="entry name" value="Glycosidases"/>
    <property type="match status" value="2"/>
</dbReference>
<comment type="similarity">
    <text evidence="3">Belongs to the disproportionating enzyme family.</text>
</comment>
<dbReference type="GO" id="GO:2001070">
    <property type="term" value="F:starch binding"/>
    <property type="evidence" value="ECO:0007669"/>
    <property type="project" value="InterPro"/>
</dbReference>
<protein>
    <recommendedName>
        <fullName evidence="5">4-alpha-glucanotransferase</fullName>
        <ecNumber evidence="4">2.4.1.25</ecNumber>
    </recommendedName>
    <alternativeName>
        <fullName evidence="10">Amylomaltase</fullName>
    </alternativeName>
    <alternativeName>
        <fullName evidence="11">Disproportionating enzyme</fullName>
    </alternativeName>
</protein>
<dbReference type="InterPro" id="IPR002044">
    <property type="entry name" value="CBM20"/>
</dbReference>
<sequence length="878" mass="101152">MHLTFTLRQQVAFGQEVRLRLHAPQQLELPLTCVAADSWRGQIELFSEKQIPLTYSYGIYQTDGRQVSAEPARFAHRLQLLPDLSKAQVVDTYQEKVAQSYLFTAPFFKDGYDEITVKKGSLVFRARCALPRGFSLKLCGSSSALGSWDVAAAPRMTEVAPNFYMLSIDKAQLPSSIEFKFLACDAERSLWQEGTNHELNIPQGEDTYYLPEQTLYFDLPHPRLAGTAVPVFSLRSRGSCGVGDFGDLKLLLQWAAQCQQKIIQILPINDTTMTGTWKDSYPYNAISIYAFHPMYLDLRALPPLEDEKARADFERKRQELNALAQVDYEAVNTLKRDYLRKLYAQIGTATLASSAFKDFFEANQNWLLPYAVFSYLRDQYGTADFSTWPEHSFDKVQLQALSTPNSRAYREIAFYYFLQFELHCQLLDVSRLARSLGIALKGDIPIGVSRTSVEAWVEPYYFNLNGQTGAPPDPFAANGQNWGFPTYNWDVMKQDGYAWWRKRFTNMARYFSAYRIDHILGFFRIWQIPLHAVHGLLGHFEPALPFDLDEIAQFGLHLSPDFMTKPFINDELIQKLFGAESAAVKAKFLNHAHHDIYTLKPEFATQRQVEAFFKGLDDERSTKLRDGLYSLISDVLFVEDEKRPGTYHPRISVMDDYVFTRLQPSEQEAFHRLYDHYFYSRHNQFWYEQAKAKLPLLINSTPMLTCGEDLGMVPECVPWLMHELEILSLEIERMPKALGQSFNLPENCPEMAVCTTGTHDMNTLRSWWKEDKALTERYFHEVLHHNGTAPQELTGALCREIVERHLKSKALLCVLPLQDWLGISERLRAPDANSERINVPAIPRYYWRWRMHLNLEDLIKETAFNQELSAMIADSGRN</sequence>
<dbReference type="GO" id="GO:0005975">
    <property type="term" value="P:carbohydrate metabolic process"/>
    <property type="evidence" value="ECO:0007669"/>
    <property type="project" value="InterPro"/>
</dbReference>
<dbReference type="GO" id="GO:0004134">
    <property type="term" value="F:4-alpha-glucanotransferase activity"/>
    <property type="evidence" value="ECO:0007669"/>
    <property type="project" value="UniProtKB-EC"/>
</dbReference>
<evidence type="ECO:0000256" key="8">
    <source>
        <dbReference type="ARBA" id="ARBA00022679"/>
    </source>
</evidence>
<keyword evidence="8 13" id="KW-0808">Transferase</keyword>
<reference evidence="13" key="2">
    <citation type="submission" date="2021-04" db="EMBL/GenBank/DDBJ databases">
        <authorList>
            <person name="Gilroy R."/>
        </authorList>
    </citation>
    <scope>NUCLEOTIDE SEQUENCE</scope>
    <source>
        <strain evidence="13">687</strain>
    </source>
</reference>
<reference evidence="13" key="1">
    <citation type="journal article" date="2021" name="PeerJ">
        <title>Extensive microbial diversity within the chicken gut microbiome revealed by metagenomics and culture.</title>
        <authorList>
            <person name="Gilroy R."/>
            <person name="Ravi A."/>
            <person name="Getino M."/>
            <person name="Pursley I."/>
            <person name="Horton D.L."/>
            <person name="Alikhan N.F."/>
            <person name="Baker D."/>
            <person name="Gharbi K."/>
            <person name="Hall N."/>
            <person name="Watson M."/>
            <person name="Adriaenssens E.M."/>
            <person name="Foster-Nyarko E."/>
            <person name="Jarju S."/>
            <person name="Secka A."/>
            <person name="Antonio M."/>
            <person name="Oren A."/>
            <person name="Chaudhuri R.R."/>
            <person name="La Ragione R."/>
            <person name="Hildebrand F."/>
            <person name="Pallen M.J."/>
        </authorList>
    </citation>
    <scope>NUCLEOTIDE SEQUENCE</scope>
    <source>
        <strain evidence="13">687</strain>
    </source>
</reference>
<proteinExistence type="inferred from homology"/>
<keyword evidence="6" id="KW-0963">Cytoplasm</keyword>
<evidence type="ECO:0000313" key="14">
    <source>
        <dbReference type="Proteomes" id="UP000824150"/>
    </source>
</evidence>
<dbReference type="AlphaFoldDB" id="A0A9E2KQ28"/>
<accession>A0A9E2KQ28</accession>
<evidence type="ECO:0000256" key="11">
    <source>
        <dbReference type="ARBA" id="ARBA00031501"/>
    </source>
</evidence>
<keyword evidence="9" id="KW-0119">Carbohydrate metabolism</keyword>
<dbReference type="InterPro" id="IPR013784">
    <property type="entry name" value="Carb-bd-like_fold"/>
</dbReference>
<name>A0A9E2KQ28_9GAMM</name>
<dbReference type="Gene3D" id="2.60.40.10">
    <property type="entry name" value="Immunoglobulins"/>
    <property type="match status" value="1"/>
</dbReference>
<feature type="domain" description="CBM20" evidence="12">
    <location>
        <begin position="114"/>
        <end position="219"/>
    </location>
</feature>
<dbReference type="EMBL" id="JAHLFG010000089">
    <property type="protein sequence ID" value="MBU3827460.1"/>
    <property type="molecule type" value="Genomic_DNA"/>
</dbReference>
<evidence type="ECO:0000313" key="13">
    <source>
        <dbReference type="EMBL" id="MBU3827460.1"/>
    </source>
</evidence>
<dbReference type="PANTHER" id="PTHR32518:SF3">
    <property type="entry name" value="4-ALPHA-GLUCANOTRANSFERASE"/>
    <property type="match status" value="1"/>
</dbReference>
<evidence type="ECO:0000256" key="6">
    <source>
        <dbReference type="ARBA" id="ARBA00022490"/>
    </source>
</evidence>
<evidence type="ECO:0000259" key="12">
    <source>
        <dbReference type="PROSITE" id="PS51166"/>
    </source>
</evidence>
<dbReference type="PROSITE" id="PS51166">
    <property type="entry name" value="CBM20"/>
    <property type="match status" value="1"/>
</dbReference>
<keyword evidence="7 13" id="KW-0328">Glycosyltransferase</keyword>
<organism evidence="13 14">
    <name type="scientific">Candidatus Anaerobiospirillum merdipullorum</name>
    <dbReference type="NCBI Taxonomy" id="2838450"/>
    <lineage>
        <taxon>Bacteria</taxon>
        <taxon>Pseudomonadati</taxon>
        <taxon>Pseudomonadota</taxon>
        <taxon>Gammaproteobacteria</taxon>
        <taxon>Aeromonadales</taxon>
        <taxon>Succinivibrionaceae</taxon>
        <taxon>Anaerobiospirillum</taxon>
    </lineage>
</organism>
<comment type="subcellular location">
    <subcellularLocation>
        <location evidence="2">Cytoplasm</location>
    </subcellularLocation>
</comment>
<evidence type="ECO:0000256" key="3">
    <source>
        <dbReference type="ARBA" id="ARBA00005684"/>
    </source>
</evidence>
<evidence type="ECO:0000256" key="2">
    <source>
        <dbReference type="ARBA" id="ARBA00004496"/>
    </source>
</evidence>
<evidence type="ECO:0000256" key="4">
    <source>
        <dbReference type="ARBA" id="ARBA00012560"/>
    </source>
</evidence>
<dbReference type="Pfam" id="PF00686">
    <property type="entry name" value="CBM_20"/>
    <property type="match status" value="1"/>
</dbReference>
<dbReference type="PANTHER" id="PTHR32518">
    <property type="match status" value="1"/>
</dbReference>
<dbReference type="Pfam" id="PF02446">
    <property type="entry name" value="Glyco_hydro_77"/>
    <property type="match status" value="1"/>
</dbReference>
<comment type="caution">
    <text evidence="13">The sequence shown here is derived from an EMBL/GenBank/DDBJ whole genome shotgun (WGS) entry which is preliminary data.</text>
</comment>
<dbReference type="SUPFAM" id="SSF49452">
    <property type="entry name" value="Starch-binding domain-like"/>
    <property type="match status" value="1"/>
</dbReference>
<evidence type="ECO:0000256" key="5">
    <source>
        <dbReference type="ARBA" id="ARBA00020295"/>
    </source>
</evidence>
<gene>
    <name evidence="13" type="ORF">IAA31_08260</name>
</gene>
<evidence type="ECO:0000256" key="9">
    <source>
        <dbReference type="ARBA" id="ARBA00023277"/>
    </source>
</evidence>